<evidence type="ECO:0000313" key="2">
    <source>
        <dbReference type="Proteomes" id="UP001732700"/>
    </source>
</evidence>
<dbReference type="Proteomes" id="UP001732700">
    <property type="component" value="Chromosome 4D"/>
</dbReference>
<dbReference type="EnsemblPlants" id="AVESA.00010b.r2.4DG0743660.1">
    <property type="protein sequence ID" value="AVESA.00010b.r2.4DG0743660.1.CDS"/>
    <property type="gene ID" value="AVESA.00010b.r2.4DG0743660"/>
</dbReference>
<sequence>MAVDAQRLFAAGHHQPTSAALGLVGRAGAAMPMTGAAAAAFSPACYGAAAGTQQQHHHQGLYLSSPSSYMGLAQPAAPPQAPAGGQLQDQYTGFLALAAADLAKRGVRLDASQQIAAGYKRKRDEQQHSPAVPGAASVLAAHAQQQAAVVDRILVKHATNMWTALAEQRKKQMALIISAVEARAAKRLKAKDEEIDRIRSMNWALEDRLRNLYVEAQMWRDMAQSSEAATNVLRGDLQRALDAQAVRAGGCGGDVEDAGSCCWGDLSCGEDDEEEVRTPAVAPGVGRCKGCGEGAAVVLLLPCRHLCVCASCGDTARACPACGCAKNGTVCVNFS</sequence>
<accession>A0ACD5X5G0</accession>
<organism evidence="1 2">
    <name type="scientific">Avena sativa</name>
    <name type="common">Oat</name>
    <dbReference type="NCBI Taxonomy" id="4498"/>
    <lineage>
        <taxon>Eukaryota</taxon>
        <taxon>Viridiplantae</taxon>
        <taxon>Streptophyta</taxon>
        <taxon>Embryophyta</taxon>
        <taxon>Tracheophyta</taxon>
        <taxon>Spermatophyta</taxon>
        <taxon>Magnoliopsida</taxon>
        <taxon>Liliopsida</taxon>
        <taxon>Poales</taxon>
        <taxon>Poaceae</taxon>
        <taxon>BOP clade</taxon>
        <taxon>Pooideae</taxon>
        <taxon>Poodae</taxon>
        <taxon>Poeae</taxon>
        <taxon>Poeae Chloroplast Group 1 (Aveneae type)</taxon>
        <taxon>Aveninae</taxon>
        <taxon>Avena</taxon>
    </lineage>
</organism>
<keyword evidence="2" id="KW-1185">Reference proteome</keyword>
<proteinExistence type="predicted"/>
<reference evidence="1" key="2">
    <citation type="submission" date="2025-09" db="UniProtKB">
        <authorList>
            <consortium name="EnsemblPlants"/>
        </authorList>
    </citation>
    <scope>IDENTIFICATION</scope>
</reference>
<evidence type="ECO:0000313" key="1">
    <source>
        <dbReference type="EnsemblPlants" id="AVESA.00010b.r2.4DG0743660.1.CDS"/>
    </source>
</evidence>
<protein>
    <submittedName>
        <fullName evidence="1">Uncharacterized protein</fullName>
    </submittedName>
</protein>
<reference evidence="1" key="1">
    <citation type="submission" date="2021-05" db="EMBL/GenBank/DDBJ databases">
        <authorList>
            <person name="Scholz U."/>
            <person name="Mascher M."/>
            <person name="Fiebig A."/>
        </authorList>
    </citation>
    <scope>NUCLEOTIDE SEQUENCE [LARGE SCALE GENOMIC DNA]</scope>
</reference>
<name>A0ACD5X5G0_AVESA</name>